<feature type="transmembrane region" description="Helical" evidence="1">
    <location>
        <begin position="20"/>
        <end position="40"/>
    </location>
</feature>
<dbReference type="Proteomes" id="UP001319060">
    <property type="component" value="Unassembled WGS sequence"/>
</dbReference>
<gene>
    <name evidence="2" type="ORF">JYA64_02275</name>
</gene>
<keyword evidence="1" id="KW-1133">Transmembrane helix</keyword>
<keyword evidence="1" id="KW-0812">Transmembrane</keyword>
<dbReference type="EMBL" id="JAFHKS010000040">
    <property type="protein sequence ID" value="MBN3544116.1"/>
    <property type="molecule type" value="Genomic_DNA"/>
</dbReference>
<evidence type="ECO:0000313" key="3">
    <source>
        <dbReference type="Proteomes" id="UP001319060"/>
    </source>
</evidence>
<feature type="transmembrane region" description="Helical" evidence="1">
    <location>
        <begin position="79"/>
        <end position="100"/>
    </location>
</feature>
<dbReference type="PANTHER" id="PTHR37305:SF1">
    <property type="entry name" value="MEMBRANE PROTEIN"/>
    <property type="match status" value="1"/>
</dbReference>
<name>A0ABS2Z9L3_9BACL</name>
<feature type="transmembrane region" description="Helical" evidence="1">
    <location>
        <begin position="166"/>
        <end position="185"/>
    </location>
</feature>
<evidence type="ECO:0000256" key="1">
    <source>
        <dbReference type="SAM" id="Phobius"/>
    </source>
</evidence>
<organism evidence="2 3">
    <name type="scientific">Fictibacillus barbaricus</name>
    <dbReference type="NCBI Taxonomy" id="182136"/>
    <lineage>
        <taxon>Bacteria</taxon>
        <taxon>Bacillati</taxon>
        <taxon>Bacillota</taxon>
        <taxon>Bacilli</taxon>
        <taxon>Bacillales</taxon>
        <taxon>Fictibacillaceae</taxon>
        <taxon>Fictibacillus</taxon>
    </lineage>
</organism>
<feature type="transmembrane region" description="Helical" evidence="1">
    <location>
        <begin position="192"/>
        <end position="210"/>
    </location>
</feature>
<feature type="transmembrane region" description="Helical" evidence="1">
    <location>
        <begin position="121"/>
        <end position="146"/>
    </location>
</feature>
<sequence length="269" mass="30317">MGNLIKSEFYKLTRSGVFRFLFTVPFISAIILSLILNLSIKDTLSFNLGNEFSFISDSGEIERSLNQITLFKLTVIKNLPTLILIMCILAAFFISNDFTTGVIRNTILSGTSRTHIFYGKLAVYILGLIIITGIFPLVVTVMGTMLFDFEGESHYSIFLYIGRSTLLYLLHFIAISSIFMLVTMILEDSGKVISMTLLAFLLLTVGYKSLDHIPLVSTFYEYSVFNQISFVFTKRLTPGEILVSIISGITTFIIFTFTAKVLFQKKEIK</sequence>
<feature type="transmembrane region" description="Helical" evidence="1">
    <location>
        <begin position="241"/>
        <end position="263"/>
    </location>
</feature>
<protein>
    <submittedName>
        <fullName evidence="2">ABC transporter permease</fullName>
    </submittedName>
</protein>
<dbReference type="RefSeq" id="WP_188404281.1">
    <property type="nucleotide sequence ID" value="NZ_BMCE01000004.1"/>
</dbReference>
<dbReference type="PANTHER" id="PTHR37305">
    <property type="entry name" value="INTEGRAL MEMBRANE PROTEIN-RELATED"/>
    <property type="match status" value="1"/>
</dbReference>
<reference evidence="2 3" key="1">
    <citation type="submission" date="2021-01" db="EMBL/GenBank/DDBJ databases">
        <title>Genome Sequencing of Type Strains.</title>
        <authorList>
            <person name="Lemaire J.F."/>
            <person name="Inderbitzin P."/>
            <person name="Collins S.B."/>
            <person name="Wespe N."/>
            <person name="Knight-Connoni V."/>
        </authorList>
    </citation>
    <scope>NUCLEOTIDE SEQUENCE [LARGE SCALE GENOMIC DNA]</scope>
    <source>
        <strain evidence="2 3">DSM 14730</strain>
    </source>
</reference>
<evidence type="ECO:0000313" key="2">
    <source>
        <dbReference type="EMBL" id="MBN3544116.1"/>
    </source>
</evidence>
<keyword evidence="3" id="KW-1185">Reference proteome</keyword>
<keyword evidence="1" id="KW-0472">Membrane</keyword>
<accession>A0ABS2Z9L3</accession>
<proteinExistence type="predicted"/>
<comment type="caution">
    <text evidence="2">The sequence shown here is derived from an EMBL/GenBank/DDBJ whole genome shotgun (WGS) entry which is preliminary data.</text>
</comment>